<evidence type="ECO:0000313" key="3">
    <source>
        <dbReference type="EMBL" id="RRT38445.1"/>
    </source>
</evidence>
<dbReference type="EMBL" id="AMZH03021205">
    <property type="protein sequence ID" value="RRT38445.1"/>
    <property type="molecule type" value="Genomic_DNA"/>
</dbReference>
<sequence length="333" mass="37076">MQCYVTRATRSRLLSRSVLATLLHHLSFAHTTTCPSSSASASLPFQPPHPPHISSGLWTMDPDTGLFASESTAVREEMESLDLSDATAPSSFPSFLEPPSYADVILKSTFEPQNAGSGSYPLRAAASDYLRIVVSDPETVQEVANSLVPGGTTYITYPITTWVRAAGHGGPSEFRVRRRFRDDVTLAARLAEAYRGYFIPQRPDKSVVDDQVMQKHEFVEQRRWELEKYLRRLAEHPVIGRSEELRVMLDGAVRLPKQLFGDGAAGRAAPEDVVQPAKEGRDLLRILKELKQAVTNDWGGVKLLVVAEDRELLERKEKMQDLEQQLCTGNNQS</sequence>
<accession>A0A426XG44</accession>
<dbReference type="InterPro" id="IPR001683">
    <property type="entry name" value="PX_dom"/>
</dbReference>
<dbReference type="SMART" id="SM00312">
    <property type="entry name" value="PX"/>
    <property type="match status" value="1"/>
</dbReference>
<dbReference type="AlphaFoldDB" id="A0A426XG44"/>
<organism evidence="3 4">
    <name type="scientific">Ensete ventricosum</name>
    <name type="common">Abyssinian banana</name>
    <name type="synonym">Musa ensete</name>
    <dbReference type="NCBI Taxonomy" id="4639"/>
    <lineage>
        <taxon>Eukaryota</taxon>
        <taxon>Viridiplantae</taxon>
        <taxon>Streptophyta</taxon>
        <taxon>Embryophyta</taxon>
        <taxon>Tracheophyta</taxon>
        <taxon>Spermatophyta</taxon>
        <taxon>Magnoliopsida</taxon>
        <taxon>Liliopsida</taxon>
        <taxon>Zingiberales</taxon>
        <taxon>Musaceae</taxon>
        <taxon>Ensete</taxon>
    </lineage>
</organism>
<dbReference type="PROSITE" id="PS50195">
    <property type="entry name" value="PX"/>
    <property type="match status" value="1"/>
</dbReference>
<dbReference type="PANTHER" id="PTHR46757">
    <property type="entry name" value="SORTING NEXIN-RELATED"/>
    <property type="match status" value="1"/>
</dbReference>
<comment type="caution">
    <text evidence="3">The sequence shown here is derived from an EMBL/GenBank/DDBJ whole genome shotgun (WGS) entry which is preliminary data.</text>
</comment>
<gene>
    <name evidence="3" type="ORF">B296_00043446</name>
</gene>
<evidence type="ECO:0000313" key="4">
    <source>
        <dbReference type="Proteomes" id="UP000287651"/>
    </source>
</evidence>
<dbReference type="Gene3D" id="3.30.1520.10">
    <property type="entry name" value="Phox-like domain"/>
    <property type="match status" value="1"/>
</dbReference>
<feature type="domain" description="PX" evidence="2">
    <location>
        <begin position="135"/>
        <end position="256"/>
    </location>
</feature>
<evidence type="ECO:0000256" key="1">
    <source>
        <dbReference type="SAM" id="SignalP"/>
    </source>
</evidence>
<dbReference type="InterPro" id="IPR036871">
    <property type="entry name" value="PX_dom_sf"/>
</dbReference>
<dbReference type="GO" id="GO:0005768">
    <property type="term" value="C:endosome"/>
    <property type="evidence" value="ECO:0007669"/>
    <property type="project" value="UniProtKB-ARBA"/>
</dbReference>
<name>A0A426XG44_ENSVE</name>
<dbReference type="InterPro" id="IPR044279">
    <property type="entry name" value="SNX2A/B"/>
</dbReference>
<dbReference type="Proteomes" id="UP000287651">
    <property type="component" value="Unassembled WGS sequence"/>
</dbReference>
<dbReference type="GO" id="GO:0035091">
    <property type="term" value="F:phosphatidylinositol binding"/>
    <property type="evidence" value="ECO:0007669"/>
    <property type="project" value="InterPro"/>
</dbReference>
<feature type="chain" id="PRO_5019355724" description="PX domain-containing protein" evidence="1">
    <location>
        <begin position="30"/>
        <end position="333"/>
    </location>
</feature>
<proteinExistence type="predicted"/>
<evidence type="ECO:0000259" key="2">
    <source>
        <dbReference type="PROSITE" id="PS50195"/>
    </source>
</evidence>
<dbReference type="GO" id="GO:0016020">
    <property type="term" value="C:membrane"/>
    <property type="evidence" value="ECO:0007669"/>
    <property type="project" value="UniProtKB-ARBA"/>
</dbReference>
<keyword evidence="1" id="KW-0732">Signal</keyword>
<dbReference type="SUPFAM" id="SSF64268">
    <property type="entry name" value="PX domain"/>
    <property type="match status" value="1"/>
</dbReference>
<feature type="signal peptide" evidence="1">
    <location>
        <begin position="1"/>
        <end position="29"/>
    </location>
</feature>
<dbReference type="Pfam" id="PF00787">
    <property type="entry name" value="PX"/>
    <property type="match status" value="1"/>
</dbReference>
<protein>
    <recommendedName>
        <fullName evidence="2">PX domain-containing protein</fullName>
    </recommendedName>
</protein>
<dbReference type="PANTHER" id="PTHR46757:SF2">
    <property type="entry name" value="OS05G0346100 PROTEIN"/>
    <property type="match status" value="1"/>
</dbReference>
<reference evidence="3 4" key="1">
    <citation type="journal article" date="2014" name="Agronomy (Basel)">
        <title>A Draft Genome Sequence for Ensete ventricosum, the Drought-Tolerant Tree Against Hunger.</title>
        <authorList>
            <person name="Harrison J."/>
            <person name="Moore K.A."/>
            <person name="Paszkiewicz K."/>
            <person name="Jones T."/>
            <person name="Grant M."/>
            <person name="Ambacheew D."/>
            <person name="Muzemil S."/>
            <person name="Studholme D.J."/>
        </authorList>
    </citation>
    <scope>NUCLEOTIDE SEQUENCE [LARGE SCALE GENOMIC DNA]</scope>
</reference>